<comment type="caution">
    <text evidence="2">The sequence shown here is derived from an EMBL/GenBank/DDBJ whole genome shotgun (WGS) entry which is preliminary data.</text>
</comment>
<accession>A0A4Q9JVK1</accession>
<dbReference type="Proteomes" id="UP000292583">
    <property type="component" value="Unassembled WGS sequence"/>
</dbReference>
<gene>
    <name evidence="2" type="ORF">DU473_03190</name>
</gene>
<organism evidence="2 3">
    <name type="scientific">Campylobacter novaezeelandiae</name>
    <dbReference type="NCBI Taxonomy" id="2267891"/>
    <lineage>
        <taxon>Bacteria</taxon>
        <taxon>Pseudomonadati</taxon>
        <taxon>Campylobacterota</taxon>
        <taxon>Epsilonproteobacteria</taxon>
        <taxon>Campylobacterales</taxon>
        <taxon>Campylobacteraceae</taxon>
        <taxon>Campylobacter</taxon>
    </lineage>
</organism>
<dbReference type="PANTHER" id="PTHR11851">
    <property type="entry name" value="METALLOPROTEASE"/>
    <property type="match status" value="1"/>
</dbReference>
<evidence type="ECO:0000313" key="3">
    <source>
        <dbReference type="Proteomes" id="UP000292583"/>
    </source>
</evidence>
<evidence type="ECO:0000313" key="2">
    <source>
        <dbReference type="EMBL" id="TBR81496.1"/>
    </source>
</evidence>
<dbReference type="PANTHER" id="PTHR11851:SF225">
    <property type="entry name" value="NON-PEPTIDASE HOMOLOG YMXG"/>
    <property type="match status" value="1"/>
</dbReference>
<dbReference type="EMBL" id="QPGR01000004">
    <property type="protein sequence ID" value="TBR81496.1"/>
    <property type="molecule type" value="Genomic_DNA"/>
</dbReference>
<dbReference type="SUPFAM" id="SSF63411">
    <property type="entry name" value="LuxS/MPP-like metallohydrolase"/>
    <property type="match status" value="2"/>
</dbReference>
<dbReference type="InterPro" id="IPR007863">
    <property type="entry name" value="Peptidase_M16_C"/>
</dbReference>
<proteinExistence type="predicted"/>
<name>A0A4Q9JVK1_9BACT</name>
<dbReference type="GO" id="GO:0046872">
    <property type="term" value="F:metal ion binding"/>
    <property type="evidence" value="ECO:0007669"/>
    <property type="project" value="InterPro"/>
</dbReference>
<dbReference type="Gene3D" id="3.30.830.10">
    <property type="entry name" value="Metalloenzyme, LuxS/M16 peptidase-like"/>
    <property type="match status" value="2"/>
</dbReference>
<keyword evidence="3" id="KW-1185">Reference proteome</keyword>
<dbReference type="Pfam" id="PF05193">
    <property type="entry name" value="Peptidase_M16_C"/>
    <property type="match status" value="1"/>
</dbReference>
<dbReference type="InterPro" id="IPR050361">
    <property type="entry name" value="MPP/UQCRC_Complex"/>
</dbReference>
<dbReference type="OrthoDB" id="9811314at2"/>
<dbReference type="AlphaFoldDB" id="A0A4Q9JVK1"/>
<dbReference type="InterPro" id="IPR011249">
    <property type="entry name" value="Metalloenz_LuxS/M16"/>
</dbReference>
<evidence type="ECO:0000259" key="1">
    <source>
        <dbReference type="Pfam" id="PF05193"/>
    </source>
</evidence>
<protein>
    <submittedName>
        <fullName evidence="2">Insulinase family protein</fullName>
    </submittedName>
</protein>
<reference evidence="2 3" key="1">
    <citation type="submission" date="2018-07" db="EMBL/GenBank/DDBJ databases">
        <title>Campylobacter zealandensis sp. nov., isolated from birds and water in New Zealand.</title>
        <authorList>
            <person name="Wilkinson D.A."/>
            <person name="Biggs P.J."/>
            <person name="French N.P."/>
            <person name="Midwinter A.C."/>
        </authorList>
    </citation>
    <scope>NUCLEOTIDE SEQUENCE [LARGE SCALE GENOMIC DNA]</scope>
    <source>
        <strain evidence="2 3">B423b</strain>
    </source>
</reference>
<feature type="domain" description="Peptidase M16 C-terminal" evidence="1">
    <location>
        <begin position="163"/>
        <end position="338"/>
    </location>
</feature>
<dbReference type="RefSeq" id="WP_131186512.1">
    <property type="nucleotide sequence ID" value="NZ_QPGR01000004.1"/>
</dbReference>
<sequence length="408" mass="47383">MKLEYLDFKNTKIPLIFEENNDLPVIVLKLVFKNCGRSFDKIPGTARMFARILNEGVDDNFFKELELKAINLTSSSGFETLEINLTLLKEYKEFAFKSLANLLKQPRFDEKILQKNKFLVLSELASKNSDFDYLAKNLLNSNVFDYEEFKSPNDGNEESIKQITLKDLKDFFNKHINLGNLIISLGGDFIKKDMQKLLELILSPLDKGEKIPDKKYDLTSHLKDVNLVRKESEQAYIYFASPFYGSIKDNDIYMAKISHFVLGQAGFGSRIMEEIRVKRGLAYSAYSMLDLNLSYNRIFGYLQTKNENAQEAKKIIKQVFDEFVNKGINEEELNQAKNFLLGSTPLRYESLSKRLNIAFYEFYQDLELGYYKNELKNIEKVNLNEINAYIKKHDEILKLSFASLKNEN</sequence>